<accession>A0ABV3CQC2</accession>
<protein>
    <submittedName>
        <fullName evidence="4">VCBS repeat-containing protein</fullName>
    </submittedName>
</protein>
<feature type="signal peptide" evidence="3">
    <location>
        <begin position="1"/>
        <end position="32"/>
    </location>
</feature>
<dbReference type="PANTHER" id="PTHR46580">
    <property type="entry name" value="SENSOR KINASE-RELATED"/>
    <property type="match status" value="1"/>
</dbReference>
<dbReference type="Gene3D" id="2.115.10.10">
    <property type="entry name" value="Tachylectin 2"/>
    <property type="match status" value="2"/>
</dbReference>
<dbReference type="Proteomes" id="UP001551210">
    <property type="component" value="Unassembled WGS sequence"/>
</dbReference>
<reference evidence="4 5" key="1">
    <citation type="submission" date="2024-06" db="EMBL/GenBank/DDBJ databases">
        <title>The Natural Products Discovery Center: Release of the First 8490 Sequenced Strains for Exploring Actinobacteria Biosynthetic Diversity.</title>
        <authorList>
            <person name="Kalkreuter E."/>
            <person name="Kautsar S.A."/>
            <person name="Yang D."/>
            <person name="Bader C.D."/>
            <person name="Teijaro C.N."/>
            <person name="Fluegel L."/>
            <person name="Davis C.M."/>
            <person name="Simpson J.R."/>
            <person name="Lauterbach L."/>
            <person name="Steele A.D."/>
            <person name="Gui C."/>
            <person name="Meng S."/>
            <person name="Li G."/>
            <person name="Viehrig K."/>
            <person name="Ye F."/>
            <person name="Su P."/>
            <person name="Kiefer A.F."/>
            <person name="Nichols A."/>
            <person name="Cepeda A.J."/>
            <person name="Yan W."/>
            <person name="Fan B."/>
            <person name="Jiang Y."/>
            <person name="Adhikari A."/>
            <person name="Zheng C.-J."/>
            <person name="Schuster L."/>
            <person name="Cowan T.M."/>
            <person name="Smanski M.J."/>
            <person name="Chevrette M.G."/>
            <person name="De Carvalho L.P.S."/>
            <person name="Shen B."/>
        </authorList>
    </citation>
    <scope>NUCLEOTIDE SEQUENCE [LARGE SCALE GENOMIC DNA]</scope>
    <source>
        <strain evidence="4 5">NPDC045705</strain>
    </source>
</reference>
<dbReference type="InterPro" id="IPR028994">
    <property type="entry name" value="Integrin_alpha_N"/>
</dbReference>
<feature type="region of interest" description="Disordered" evidence="2">
    <location>
        <begin position="65"/>
        <end position="84"/>
    </location>
</feature>
<keyword evidence="5" id="KW-1185">Reference proteome</keyword>
<evidence type="ECO:0000313" key="5">
    <source>
        <dbReference type="Proteomes" id="UP001551210"/>
    </source>
</evidence>
<dbReference type="InterPro" id="IPR013517">
    <property type="entry name" value="FG-GAP"/>
</dbReference>
<evidence type="ECO:0000313" key="4">
    <source>
        <dbReference type="EMBL" id="MEU7292405.1"/>
    </source>
</evidence>
<feature type="compositionally biased region" description="Low complexity" evidence="2">
    <location>
        <begin position="65"/>
        <end position="76"/>
    </location>
</feature>
<organism evidence="4 5">
    <name type="scientific">Streptomyces exfoliatus</name>
    <name type="common">Streptomyces hydrogenans</name>
    <dbReference type="NCBI Taxonomy" id="1905"/>
    <lineage>
        <taxon>Bacteria</taxon>
        <taxon>Bacillati</taxon>
        <taxon>Actinomycetota</taxon>
        <taxon>Actinomycetes</taxon>
        <taxon>Kitasatosporales</taxon>
        <taxon>Streptomycetaceae</taxon>
        <taxon>Streptomyces</taxon>
    </lineage>
</organism>
<keyword evidence="1 3" id="KW-0732">Signal</keyword>
<evidence type="ECO:0000256" key="1">
    <source>
        <dbReference type="ARBA" id="ARBA00022729"/>
    </source>
</evidence>
<feature type="chain" id="PRO_5047340437" evidence="3">
    <location>
        <begin position="33"/>
        <end position="574"/>
    </location>
</feature>
<dbReference type="PANTHER" id="PTHR46580:SF2">
    <property type="entry name" value="MAM DOMAIN-CONTAINING PROTEIN"/>
    <property type="match status" value="1"/>
</dbReference>
<dbReference type="EMBL" id="JBEZAM010000003">
    <property type="protein sequence ID" value="MEU7292405.1"/>
    <property type="molecule type" value="Genomic_DNA"/>
</dbReference>
<dbReference type="SUPFAM" id="SSF69318">
    <property type="entry name" value="Integrin alpha N-terminal domain"/>
    <property type="match status" value="2"/>
</dbReference>
<feature type="region of interest" description="Disordered" evidence="2">
    <location>
        <begin position="30"/>
        <end position="52"/>
    </location>
</feature>
<comment type="caution">
    <text evidence="4">The sequence shown here is derived from an EMBL/GenBank/DDBJ whole genome shotgun (WGS) entry which is preliminary data.</text>
</comment>
<gene>
    <name evidence="4" type="ORF">AB0A76_04235</name>
</gene>
<dbReference type="RefSeq" id="WP_359204424.1">
    <property type="nucleotide sequence ID" value="NZ_JBEZAM010000003.1"/>
</dbReference>
<evidence type="ECO:0000256" key="3">
    <source>
        <dbReference type="SAM" id="SignalP"/>
    </source>
</evidence>
<sequence>MFFQRSKRARRIAACTALALSTGMLLAGTASADTPAPRPSVEKPAPAGTALPKLALPKADGSRSAGIAEAAEAGSAPRSDVDGDGHSDILWRGYDGEVYSALTSGIEGSQVYRSDGSADFVKDIVPIGDQDKNGTRPEVLTLSSDGDITLYGDTTESYGEFRWGASGWQIYNKVFSPGDISGDGRPDVLARTPGGELWVYVSTGTYNAPFHARQKVGNGWHVYDQLIGLGDSDGDGKGDFLARTPGGTLFYYGSTGSPYSVKPRKEVGHGWDLYNQIVGIDDDNGNGIGDVVARGSDGTLWIYYGKGNGHFTARQQASSGGGWADTPQLGGAGNVPAHGKEGMLARDKAGTMFWYYPTGTGKLAPRQQLGETGIAAGLNLTEVNSLGPDGISDTLINYEGHLYGDADFGGGWSAINLIAGPGDLNNDGTGDFVARDRSGVLWLYRTNYNGTALHARVKIGGGWGAYDRIVGSGDLSGDGLNDLVARAKDGNLYLYQGTGQAGYPFKARVKIGGGWNAYPKIVAPGDITGDGKADLLAVNSGGELFRYSGRGEAGWVFKSRASIGTGYQTYNGLY</sequence>
<evidence type="ECO:0000256" key="2">
    <source>
        <dbReference type="SAM" id="MobiDB-lite"/>
    </source>
</evidence>
<proteinExistence type="predicted"/>
<dbReference type="Pfam" id="PF13517">
    <property type="entry name" value="FG-GAP_3"/>
    <property type="match status" value="2"/>
</dbReference>
<name>A0ABV3CQC2_STREX</name>